<reference evidence="1 2" key="1">
    <citation type="submission" date="2015-09" db="EMBL/GenBank/DDBJ databases">
        <title>Genome announcement of multiple Pseudomonas syringae strains.</title>
        <authorList>
            <person name="Thakur S."/>
            <person name="Wang P.W."/>
            <person name="Gong Y."/>
            <person name="Weir B.S."/>
            <person name="Guttman D.S."/>
        </authorList>
    </citation>
    <scope>NUCLEOTIDE SEQUENCE [LARGE SCALE GENOMIC DNA]</scope>
    <source>
        <strain evidence="1 2">ICMP3507</strain>
    </source>
</reference>
<organism evidence="1 2">
    <name type="scientific">Pseudomonas amygdali pv. lachrymans</name>
    <name type="common">Pseudomonas syringae pv. lachrymans</name>
    <dbReference type="NCBI Taxonomy" id="53707"/>
    <lineage>
        <taxon>Bacteria</taxon>
        <taxon>Pseudomonadati</taxon>
        <taxon>Pseudomonadota</taxon>
        <taxon>Gammaproteobacteria</taxon>
        <taxon>Pseudomonadales</taxon>
        <taxon>Pseudomonadaceae</taxon>
        <taxon>Pseudomonas</taxon>
        <taxon>Pseudomonas amygdali</taxon>
    </lineage>
</organism>
<dbReference type="EMBL" id="LJQP01000305">
    <property type="protein sequence ID" value="KPX64850.1"/>
    <property type="molecule type" value="Genomic_DNA"/>
</dbReference>
<evidence type="ECO:0000313" key="2">
    <source>
        <dbReference type="Proteomes" id="UP000050265"/>
    </source>
</evidence>
<proteinExistence type="predicted"/>
<sequence length="80" mass="8955">MIGLDIVQMLRASMRYWTLCLRQTDICSVCDPAKWLLNIARRFERSAPTHPIALTGAAHPPRSQALRQAVPSAFNPPQQA</sequence>
<evidence type="ECO:0000313" key="1">
    <source>
        <dbReference type="EMBL" id="KPX64850.1"/>
    </source>
</evidence>
<name>A0A0P9SUH5_PSEAV</name>
<gene>
    <name evidence="1" type="ORF">ALO35_05259</name>
</gene>
<dbReference type="Proteomes" id="UP000050265">
    <property type="component" value="Unassembled WGS sequence"/>
</dbReference>
<accession>A0A0P9SUH5</accession>
<dbReference type="PATRIC" id="fig|53707.9.peg.4177"/>
<comment type="caution">
    <text evidence="1">The sequence shown here is derived from an EMBL/GenBank/DDBJ whole genome shotgun (WGS) entry which is preliminary data.</text>
</comment>
<dbReference type="AlphaFoldDB" id="A0A0P9SUH5"/>
<protein>
    <submittedName>
        <fullName evidence="1">Uncharacterized protein</fullName>
    </submittedName>
</protein>